<accession>A0ABY6F3V4</accession>
<reference evidence="3" key="1">
    <citation type="submission" date="2021-12" db="EMBL/GenBank/DDBJ databases">
        <title>taxonomy of Moraxella sp. ZY201224.</title>
        <authorList>
            <person name="Li F."/>
        </authorList>
    </citation>
    <scope>NUCLEOTIDE SEQUENCE</scope>
    <source>
        <strain evidence="3">ZY201224</strain>
    </source>
</reference>
<protein>
    <submittedName>
        <fullName evidence="3">DUF898 domain-containing protein</fullName>
    </submittedName>
</protein>
<evidence type="ECO:0000256" key="2">
    <source>
        <dbReference type="SAM" id="Phobius"/>
    </source>
</evidence>
<feature type="transmembrane region" description="Helical" evidence="2">
    <location>
        <begin position="289"/>
        <end position="313"/>
    </location>
</feature>
<evidence type="ECO:0000313" key="3">
    <source>
        <dbReference type="EMBL" id="UXZ04768.1"/>
    </source>
</evidence>
<keyword evidence="2" id="KW-1133">Transmembrane helix</keyword>
<dbReference type="InterPro" id="IPR010295">
    <property type="entry name" value="DUF898"/>
</dbReference>
<name>A0ABY6F3V4_9GAMM</name>
<dbReference type="RefSeq" id="WP_263076262.1">
    <property type="nucleotide sequence ID" value="NZ_CP089977.1"/>
</dbReference>
<feature type="region of interest" description="Disordered" evidence="1">
    <location>
        <begin position="1"/>
        <end position="21"/>
    </location>
</feature>
<keyword evidence="2" id="KW-0812">Transmembrane</keyword>
<feature type="transmembrane region" description="Helical" evidence="2">
    <location>
        <begin position="39"/>
        <end position="59"/>
    </location>
</feature>
<feature type="transmembrane region" description="Helical" evidence="2">
    <location>
        <begin position="112"/>
        <end position="128"/>
    </location>
</feature>
<evidence type="ECO:0000256" key="1">
    <source>
        <dbReference type="SAM" id="MobiDB-lite"/>
    </source>
</evidence>
<sequence length="359" mass="40352">MTQFTPQAPSTQHDNIGTPTPPNQTVHQFKFTGNAGEYFKIWIVNLFLTIITLGIYSPWAKVRRLRYFYGNTQLDNRSFDFTANPKKILIGRLIAIALYALIMIGGELSWEIAIATPILLFIALPWLFRSTLKFHARHSQYNNVKFAFKGSLGQTYGLFLLTSLISIVSFGLLLPVVLWLIRGYQFNNLYFGNLKFDFKATITDFYKAAVLPILLMILTIIGVIFFNFGIADVIDASADALMVGSIVFLYLLSLLVMPLMTAYIYQATYDGMTIGNNTLKLVNFSPLKLALIIVSNYFAIIVSLGLLSAWAAIRAHRYKMQTLSLVAVDDLNNLTTPQGEEISAIGEEISDVFDFDISW</sequence>
<organism evidence="3 4">
    <name type="scientific">Moraxella nasicaprae</name>
    <dbReference type="NCBI Taxonomy" id="2904122"/>
    <lineage>
        <taxon>Bacteria</taxon>
        <taxon>Pseudomonadati</taxon>
        <taxon>Pseudomonadota</taxon>
        <taxon>Gammaproteobacteria</taxon>
        <taxon>Moraxellales</taxon>
        <taxon>Moraxellaceae</taxon>
        <taxon>Moraxella</taxon>
    </lineage>
</organism>
<keyword evidence="2" id="KW-0472">Membrane</keyword>
<feature type="transmembrane region" description="Helical" evidence="2">
    <location>
        <begin position="240"/>
        <end position="265"/>
    </location>
</feature>
<proteinExistence type="predicted"/>
<dbReference type="Pfam" id="PF05987">
    <property type="entry name" value="DUF898"/>
    <property type="match status" value="1"/>
</dbReference>
<dbReference type="EMBL" id="CP089977">
    <property type="protein sequence ID" value="UXZ04768.1"/>
    <property type="molecule type" value="Genomic_DNA"/>
</dbReference>
<dbReference type="Proteomes" id="UP001063782">
    <property type="component" value="Chromosome"/>
</dbReference>
<keyword evidence="4" id="KW-1185">Reference proteome</keyword>
<evidence type="ECO:0000313" key="4">
    <source>
        <dbReference type="Proteomes" id="UP001063782"/>
    </source>
</evidence>
<feature type="transmembrane region" description="Helical" evidence="2">
    <location>
        <begin position="158"/>
        <end position="181"/>
    </location>
</feature>
<feature type="transmembrane region" description="Helical" evidence="2">
    <location>
        <begin position="205"/>
        <end position="228"/>
    </location>
</feature>
<feature type="transmembrane region" description="Helical" evidence="2">
    <location>
        <begin position="89"/>
        <end position="106"/>
    </location>
</feature>
<gene>
    <name evidence="3" type="ORF">LU297_09435</name>
</gene>